<feature type="compositionally biased region" description="Polar residues" evidence="1">
    <location>
        <begin position="138"/>
        <end position="170"/>
    </location>
</feature>
<accession>A0A4S4LPM0</accession>
<dbReference type="Proteomes" id="UP000310158">
    <property type="component" value="Unassembled WGS sequence"/>
</dbReference>
<evidence type="ECO:0000256" key="1">
    <source>
        <dbReference type="SAM" id="MobiDB-lite"/>
    </source>
</evidence>
<evidence type="ECO:0000313" key="2">
    <source>
        <dbReference type="EMBL" id="THH14246.1"/>
    </source>
</evidence>
<organism evidence="2 3">
    <name type="scientific">Bondarzewia mesenterica</name>
    <dbReference type="NCBI Taxonomy" id="1095465"/>
    <lineage>
        <taxon>Eukaryota</taxon>
        <taxon>Fungi</taxon>
        <taxon>Dikarya</taxon>
        <taxon>Basidiomycota</taxon>
        <taxon>Agaricomycotina</taxon>
        <taxon>Agaricomycetes</taxon>
        <taxon>Russulales</taxon>
        <taxon>Bondarzewiaceae</taxon>
        <taxon>Bondarzewia</taxon>
    </lineage>
</organism>
<dbReference type="EMBL" id="SGPL01000291">
    <property type="protein sequence ID" value="THH14246.1"/>
    <property type="molecule type" value="Genomic_DNA"/>
</dbReference>
<name>A0A4S4LPM0_9AGAM</name>
<dbReference type="AlphaFoldDB" id="A0A4S4LPM0"/>
<reference evidence="2 3" key="1">
    <citation type="submission" date="2019-02" db="EMBL/GenBank/DDBJ databases">
        <title>Genome sequencing of the rare red list fungi Bondarzewia mesenterica.</title>
        <authorList>
            <person name="Buettner E."/>
            <person name="Kellner H."/>
        </authorList>
    </citation>
    <scope>NUCLEOTIDE SEQUENCE [LARGE SCALE GENOMIC DNA]</scope>
    <source>
        <strain evidence="2 3">DSM 108281</strain>
    </source>
</reference>
<feature type="non-terminal residue" evidence="2">
    <location>
        <position position="1"/>
    </location>
</feature>
<proteinExistence type="predicted"/>
<keyword evidence="3" id="KW-1185">Reference proteome</keyword>
<feature type="region of interest" description="Disordered" evidence="1">
    <location>
        <begin position="116"/>
        <end position="235"/>
    </location>
</feature>
<gene>
    <name evidence="2" type="ORF">EW146_g6071</name>
</gene>
<evidence type="ECO:0000313" key="3">
    <source>
        <dbReference type="Proteomes" id="UP000310158"/>
    </source>
</evidence>
<comment type="caution">
    <text evidence="2">The sequence shown here is derived from an EMBL/GenBank/DDBJ whole genome shotgun (WGS) entry which is preliminary data.</text>
</comment>
<protein>
    <submittedName>
        <fullName evidence="2">Uncharacterized protein</fullName>
    </submittedName>
</protein>
<feature type="region of interest" description="Disordered" evidence="1">
    <location>
        <begin position="1"/>
        <end position="22"/>
    </location>
</feature>
<feature type="compositionally biased region" description="Basic and acidic residues" evidence="1">
    <location>
        <begin position="216"/>
        <end position="225"/>
    </location>
</feature>
<sequence>PSTPIPASPHLRGPAAPSSPASTLASIPVPIPFIAPGTPIVEKVQNSSKKVRRAGPLVRQPTVIFDLTTGEPEAGPSILAPEIVPEVPLYDPTPTRPTAHTTPAFIGVVKRMTERFRQAKPLRRPGSPDRVVAVPPSSAFSDPGPSNITQTTASDSESQASSIFDSSQPESSEETAASDVESPSQMRGVEGKGKKRAREEDEGSELCDSLYQEPPADLRGRLEGGRRKKRRKKLW</sequence>
<feature type="compositionally biased region" description="Basic residues" evidence="1">
    <location>
        <begin position="226"/>
        <end position="235"/>
    </location>
</feature>